<reference evidence="9 10" key="1">
    <citation type="journal article" date="2010" name="Proc. Natl. Acad. Sci. U.S.A.">
        <title>Insights into evolution of multicellular fungi from the assembled chromosomes of the mushroom Coprinopsis cinerea (Coprinus cinereus).</title>
        <authorList>
            <person name="Stajich J.E."/>
            <person name="Wilke S.K."/>
            <person name="Ahren D."/>
            <person name="Au C.H."/>
            <person name="Birren B.W."/>
            <person name="Borodovsky M."/>
            <person name="Burns C."/>
            <person name="Canback B."/>
            <person name="Casselton L.A."/>
            <person name="Cheng C.K."/>
            <person name="Deng J."/>
            <person name="Dietrich F.S."/>
            <person name="Fargo D.C."/>
            <person name="Farman M.L."/>
            <person name="Gathman A.C."/>
            <person name="Goldberg J."/>
            <person name="Guigo R."/>
            <person name="Hoegger P.J."/>
            <person name="Hooker J.B."/>
            <person name="Huggins A."/>
            <person name="James T.Y."/>
            <person name="Kamada T."/>
            <person name="Kilaru S."/>
            <person name="Kodira C."/>
            <person name="Kues U."/>
            <person name="Kupfer D."/>
            <person name="Kwan H.S."/>
            <person name="Lomsadze A."/>
            <person name="Li W."/>
            <person name="Lilly W.W."/>
            <person name="Ma L.J."/>
            <person name="Mackey A.J."/>
            <person name="Manning G."/>
            <person name="Martin F."/>
            <person name="Muraguchi H."/>
            <person name="Natvig D.O."/>
            <person name="Palmerini H."/>
            <person name="Ramesh M.A."/>
            <person name="Rehmeyer C.J."/>
            <person name="Roe B.A."/>
            <person name="Shenoy N."/>
            <person name="Stanke M."/>
            <person name="Ter-Hovhannisyan V."/>
            <person name="Tunlid A."/>
            <person name="Velagapudi R."/>
            <person name="Vision T.J."/>
            <person name="Zeng Q."/>
            <person name="Zolan M.E."/>
            <person name="Pukkila P.J."/>
        </authorList>
    </citation>
    <scope>NUCLEOTIDE SEQUENCE [LARGE SCALE GENOMIC DNA]</scope>
    <source>
        <strain evidence="10">Okayama-7 / 130 / ATCC MYA-4618 / FGSC 9003</strain>
    </source>
</reference>
<dbReference type="InterPro" id="IPR003604">
    <property type="entry name" value="Matrin/U1-like-C_Znf_C2H2"/>
</dbReference>
<dbReference type="PANTHER" id="PTHR13173:SF10">
    <property type="entry name" value="WW DOMAIN-BINDING PROTEIN 4"/>
    <property type="match status" value="1"/>
</dbReference>
<evidence type="ECO:0000256" key="4">
    <source>
        <dbReference type="ARBA" id="ARBA00022833"/>
    </source>
</evidence>
<dbReference type="InterPro" id="IPR036236">
    <property type="entry name" value="Znf_C2H2_sf"/>
</dbReference>
<evidence type="ECO:0000256" key="6">
    <source>
        <dbReference type="SAM" id="Coils"/>
    </source>
</evidence>
<keyword evidence="3" id="KW-0863">Zinc-finger</keyword>
<feature type="domain" description="Matrin-type" evidence="8">
    <location>
        <begin position="11"/>
        <end position="42"/>
    </location>
</feature>
<dbReference type="GO" id="GO:0003723">
    <property type="term" value="F:RNA binding"/>
    <property type="evidence" value="ECO:0007669"/>
    <property type="project" value="TreeGrafter"/>
</dbReference>
<dbReference type="eggNOG" id="KOG0150">
    <property type="taxonomic scope" value="Eukaryota"/>
</dbReference>
<dbReference type="EMBL" id="AACS02000003">
    <property type="protein sequence ID" value="EAU91726.1"/>
    <property type="molecule type" value="Genomic_DNA"/>
</dbReference>
<keyword evidence="4" id="KW-0862">Zinc</keyword>
<proteinExistence type="predicted"/>
<dbReference type="OMA" id="KSAPRYW"/>
<dbReference type="InterPro" id="IPR013085">
    <property type="entry name" value="U1-CZ_Znf_C2H2"/>
</dbReference>
<keyword evidence="5" id="KW-0539">Nucleus</keyword>
<name>A8N5B6_COPC7</name>
<keyword evidence="2" id="KW-0479">Metal-binding</keyword>
<feature type="compositionally biased region" description="Basic residues" evidence="7">
    <location>
        <begin position="353"/>
        <end position="369"/>
    </location>
</feature>
<dbReference type="AlphaFoldDB" id="A8N5B6"/>
<dbReference type="RefSeq" id="XP_001830061.1">
    <property type="nucleotide sequence ID" value="XM_001830009.1"/>
</dbReference>
<dbReference type="OrthoDB" id="191651at2759"/>
<evidence type="ECO:0000256" key="5">
    <source>
        <dbReference type="ARBA" id="ARBA00023242"/>
    </source>
</evidence>
<evidence type="ECO:0000259" key="8">
    <source>
        <dbReference type="PROSITE" id="PS50171"/>
    </source>
</evidence>
<keyword evidence="10" id="KW-1185">Reference proteome</keyword>
<dbReference type="Proteomes" id="UP000001861">
    <property type="component" value="Unassembled WGS sequence"/>
</dbReference>
<protein>
    <recommendedName>
        <fullName evidence="8">Matrin-type domain-containing protein</fullName>
    </recommendedName>
</protein>
<dbReference type="PANTHER" id="PTHR13173">
    <property type="entry name" value="WW DOMAIN BINDING PROTEIN 4"/>
    <property type="match status" value="1"/>
</dbReference>
<dbReference type="PROSITE" id="PS50171">
    <property type="entry name" value="ZF_MATRIN"/>
    <property type="match status" value="1"/>
</dbReference>
<dbReference type="InterPro" id="IPR000690">
    <property type="entry name" value="Matrin/U1-C_Znf_C2H2"/>
</dbReference>
<dbReference type="GO" id="GO:0008270">
    <property type="term" value="F:zinc ion binding"/>
    <property type="evidence" value="ECO:0007669"/>
    <property type="project" value="UniProtKB-KW"/>
</dbReference>
<feature type="region of interest" description="Disordered" evidence="7">
    <location>
        <begin position="130"/>
        <end position="369"/>
    </location>
</feature>
<evidence type="ECO:0000313" key="10">
    <source>
        <dbReference type="Proteomes" id="UP000001861"/>
    </source>
</evidence>
<evidence type="ECO:0000256" key="2">
    <source>
        <dbReference type="ARBA" id="ARBA00022723"/>
    </source>
</evidence>
<dbReference type="GO" id="GO:0071011">
    <property type="term" value="C:precatalytic spliceosome"/>
    <property type="evidence" value="ECO:0007669"/>
    <property type="project" value="TreeGrafter"/>
</dbReference>
<feature type="compositionally biased region" description="Low complexity" evidence="7">
    <location>
        <begin position="258"/>
        <end position="289"/>
    </location>
</feature>
<organism evidence="9 10">
    <name type="scientific">Coprinopsis cinerea (strain Okayama-7 / 130 / ATCC MYA-4618 / FGSC 9003)</name>
    <name type="common">Inky cap fungus</name>
    <name type="synonym">Hormographiella aspergillata</name>
    <dbReference type="NCBI Taxonomy" id="240176"/>
    <lineage>
        <taxon>Eukaryota</taxon>
        <taxon>Fungi</taxon>
        <taxon>Dikarya</taxon>
        <taxon>Basidiomycota</taxon>
        <taxon>Agaricomycotina</taxon>
        <taxon>Agaricomycetes</taxon>
        <taxon>Agaricomycetidae</taxon>
        <taxon>Agaricales</taxon>
        <taxon>Agaricineae</taxon>
        <taxon>Psathyrellaceae</taxon>
        <taxon>Coprinopsis</taxon>
    </lineage>
</organism>
<dbReference type="VEuPathDB" id="FungiDB:CC1G_04494"/>
<evidence type="ECO:0000256" key="3">
    <source>
        <dbReference type="ARBA" id="ARBA00022771"/>
    </source>
</evidence>
<feature type="compositionally biased region" description="Low complexity" evidence="7">
    <location>
        <begin position="85"/>
        <end position="100"/>
    </location>
</feature>
<feature type="region of interest" description="Disordered" evidence="7">
    <location>
        <begin position="82"/>
        <end position="110"/>
    </location>
</feature>
<dbReference type="SUPFAM" id="SSF57667">
    <property type="entry name" value="beta-beta-alpha zinc fingers"/>
    <property type="match status" value="1"/>
</dbReference>
<feature type="compositionally biased region" description="Polar residues" evidence="7">
    <location>
        <begin position="146"/>
        <end position="159"/>
    </location>
</feature>
<accession>A8N5B6</accession>
<evidence type="ECO:0000256" key="1">
    <source>
        <dbReference type="ARBA" id="ARBA00004123"/>
    </source>
</evidence>
<dbReference type="InterPro" id="IPR040023">
    <property type="entry name" value="WBP4"/>
</dbReference>
<gene>
    <name evidence="9" type="ORF">CC1G_04494</name>
</gene>
<dbReference type="SMART" id="SM00451">
    <property type="entry name" value="ZnF_U1"/>
    <property type="match status" value="1"/>
</dbReference>
<comment type="caution">
    <text evidence="9">The sequence shown here is derived from an EMBL/GenBank/DDBJ whole genome shotgun (WGS) entry which is preliminary data.</text>
</comment>
<feature type="compositionally biased region" description="Low complexity" evidence="7">
    <location>
        <begin position="228"/>
        <end position="241"/>
    </location>
</feature>
<dbReference type="InParanoid" id="A8N5B6"/>
<dbReference type="Gene3D" id="3.30.160.60">
    <property type="entry name" value="Classic Zinc Finger"/>
    <property type="match status" value="1"/>
</dbReference>
<dbReference type="Pfam" id="PF06220">
    <property type="entry name" value="zf-U1"/>
    <property type="match status" value="1"/>
</dbReference>
<dbReference type="GO" id="GO:0000398">
    <property type="term" value="P:mRNA splicing, via spliceosome"/>
    <property type="evidence" value="ECO:0007669"/>
    <property type="project" value="InterPro"/>
</dbReference>
<dbReference type="GeneID" id="6006499"/>
<dbReference type="STRING" id="240176.A8N5B6"/>
<comment type="subcellular location">
    <subcellularLocation>
        <location evidence="1">Nucleus</location>
    </subcellularLocation>
</comment>
<dbReference type="KEGG" id="cci:CC1G_04494"/>
<keyword evidence="6" id="KW-0175">Coiled coil</keyword>
<evidence type="ECO:0000256" key="7">
    <source>
        <dbReference type="SAM" id="MobiDB-lite"/>
    </source>
</evidence>
<feature type="coiled-coil region" evidence="6">
    <location>
        <begin position="48"/>
        <end position="78"/>
    </location>
</feature>
<evidence type="ECO:0000313" key="9">
    <source>
        <dbReference type="EMBL" id="EAU91726.1"/>
    </source>
</evidence>
<sequence length="369" mass="40057">MSEYWVSKKKYFCKYCEIYIADDAPSRQHHENGMRHKGNLERYIRGIYKTGEKRKKDLEEEKREMAQIERAANAAFAQDIGSGVAKPSAPVASSSSAARKPPAKPSNPYANYTTAAQLGITDPDAERLAAEQEMRRSQGVAGEWQVVSTIPTPQTSQSPELEDEKDVKPDIEGSAVVGEKRPADDEDAHGFKIRKKRLNTGLGEIYDPGLIPIKVKKKEEPKEPSLPPAAEASTSQSASQPSEERPKWAPLSLKPRAEGSTLTPTSGSPESSTPAPATTTEGEAPKPAASKWAKVSWGAPVEDVKTEPDSTPSEPIKTDEPSEPTSQTTPAVKEESPDKSVPPEPAEAPAPMFKKRKAPPSTARGRRVV</sequence>